<evidence type="ECO:0000256" key="2">
    <source>
        <dbReference type="ARBA" id="ARBA00022857"/>
    </source>
</evidence>
<dbReference type="Proteomes" id="UP000290540">
    <property type="component" value="Unassembled WGS sequence"/>
</dbReference>
<dbReference type="EMBL" id="MQTW01000707">
    <property type="protein sequence ID" value="RYC79263.1"/>
    <property type="molecule type" value="Genomic_DNA"/>
</dbReference>
<dbReference type="GO" id="GO:0016491">
    <property type="term" value="F:oxidoreductase activity"/>
    <property type="evidence" value="ECO:0007669"/>
    <property type="project" value="UniProtKB-KW"/>
</dbReference>
<sequence>MVTIAVAGGTGNVGRTLVEALKESPKHNVIVLARKAPDIEDAATPVIVVSYSGIDNLVKILEDHNVHTVVSAMMVLSPDASNAQVNLIQAAAKSASTQRFVTSEWGARYPPSNPGSQPEFRELAVNELRQTDLEWTRFRNGYFLDYYGMPHVKSHMTPLDFVIDMVNKTAAIPGTGDEPMTFTYTYDLAKFFVAALDLQNWDEETFCYSDKTTWNEFLKLAEESRGEKFSIVYDDIQKLRKGEITELPSHPAAYPFFPKPALQGLLAKLETYVVEGYFDIPVANSLNQKFPDISTTKVKDMVSLWKGI</sequence>
<proteinExistence type="inferred from homology"/>
<dbReference type="PANTHER" id="PTHR47706:SF4">
    <property type="entry name" value="NMRA-LIKE DOMAIN-CONTAINING PROTEIN"/>
    <property type="match status" value="1"/>
</dbReference>
<dbReference type="AlphaFoldDB" id="A0A4Q2V4N5"/>
<dbReference type="InterPro" id="IPR051609">
    <property type="entry name" value="NmrA/Isoflavone_reductase-like"/>
</dbReference>
<feature type="domain" description="NAD(P)-binding" evidence="4">
    <location>
        <begin position="8"/>
        <end position="145"/>
    </location>
</feature>
<dbReference type="Pfam" id="PF13460">
    <property type="entry name" value="NAD_binding_10"/>
    <property type="match status" value="1"/>
</dbReference>
<evidence type="ECO:0000313" key="6">
    <source>
        <dbReference type="Proteomes" id="UP000290540"/>
    </source>
</evidence>
<protein>
    <recommendedName>
        <fullName evidence="4">NAD(P)-binding domain-containing protein</fullName>
    </recommendedName>
</protein>
<dbReference type="SUPFAM" id="SSF51735">
    <property type="entry name" value="NAD(P)-binding Rossmann-fold domains"/>
    <property type="match status" value="1"/>
</dbReference>
<name>A0A4Q2V4N5_FUSOX</name>
<gene>
    <name evidence="5" type="ORF">BFJ63_vAg17858</name>
</gene>
<reference evidence="5 6" key="1">
    <citation type="submission" date="2016-12" db="EMBL/GenBank/DDBJ databases">
        <title>Draft genome sequence of Fusarium oxysporum causing rot on Narcissus.</title>
        <authorList>
            <person name="Armitage A.D."/>
            <person name="Taylor A."/>
            <person name="Clarkson J.P."/>
            <person name="Harrison R.J."/>
            <person name="Jackson A.C."/>
        </authorList>
    </citation>
    <scope>NUCLEOTIDE SEQUENCE [LARGE SCALE GENOMIC DNA]</scope>
    <source>
        <strain evidence="5 6">N139</strain>
    </source>
</reference>
<keyword evidence="3" id="KW-0560">Oxidoreductase</keyword>
<dbReference type="Gene3D" id="3.90.25.10">
    <property type="entry name" value="UDP-galactose 4-epimerase, domain 1"/>
    <property type="match status" value="1"/>
</dbReference>
<organism evidence="5 6">
    <name type="scientific">Fusarium oxysporum f. sp. narcissi</name>
    <dbReference type="NCBI Taxonomy" id="451672"/>
    <lineage>
        <taxon>Eukaryota</taxon>
        <taxon>Fungi</taxon>
        <taxon>Dikarya</taxon>
        <taxon>Ascomycota</taxon>
        <taxon>Pezizomycotina</taxon>
        <taxon>Sordariomycetes</taxon>
        <taxon>Hypocreomycetidae</taxon>
        <taxon>Hypocreales</taxon>
        <taxon>Nectriaceae</taxon>
        <taxon>Fusarium</taxon>
        <taxon>Fusarium oxysporum species complex</taxon>
    </lineage>
</organism>
<accession>A0A4Q2V4N5</accession>
<dbReference type="InterPro" id="IPR016040">
    <property type="entry name" value="NAD(P)-bd_dom"/>
</dbReference>
<keyword evidence="2" id="KW-0521">NADP</keyword>
<evidence type="ECO:0000256" key="3">
    <source>
        <dbReference type="ARBA" id="ARBA00023002"/>
    </source>
</evidence>
<dbReference type="Gene3D" id="3.40.50.720">
    <property type="entry name" value="NAD(P)-binding Rossmann-like Domain"/>
    <property type="match status" value="1"/>
</dbReference>
<comment type="caution">
    <text evidence="5">The sequence shown here is derived from an EMBL/GenBank/DDBJ whole genome shotgun (WGS) entry which is preliminary data.</text>
</comment>
<dbReference type="PANTHER" id="PTHR47706">
    <property type="entry name" value="NMRA-LIKE FAMILY PROTEIN"/>
    <property type="match status" value="1"/>
</dbReference>
<evidence type="ECO:0000256" key="1">
    <source>
        <dbReference type="ARBA" id="ARBA00005725"/>
    </source>
</evidence>
<dbReference type="InterPro" id="IPR036291">
    <property type="entry name" value="NAD(P)-bd_dom_sf"/>
</dbReference>
<evidence type="ECO:0000313" key="5">
    <source>
        <dbReference type="EMBL" id="RYC79263.1"/>
    </source>
</evidence>
<evidence type="ECO:0000259" key="4">
    <source>
        <dbReference type="Pfam" id="PF13460"/>
    </source>
</evidence>
<comment type="similarity">
    <text evidence="1">Belongs to the NmrA-type oxidoreductase family. Isoflavone reductase subfamily.</text>
</comment>